<feature type="domain" description="DinB-like" evidence="1">
    <location>
        <begin position="12"/>
        <end position="150"/>
    </location>
</feature>
<gene>
    <name evidence="2" type="ORF">DGD08_18675</name>
</gene>
<dbReference type="AlphaFoldDB" id="A0A3D4VDN9"/>
<evidence type="ECO:0000313" key="3">
    <source>
        <dbReference type="Proteomes" id="UP000264071"/>
    </source>
</evidence>
<dbReference type="SUPFAM" id="SSF109854">
    <property type="entry name" value="DinB/YfiT-like putative metalloenzymes"/>
    <property type="match status" value="1"/>
</dbReference>
<accession>A0A3D4VDN9</accession>
<dbReference type="InterPro" id="IPR024775">
    <property type="entry name" value="DinB-like"/>
</dbReference>
<protein>
    <submittedName>
        <fullName evidence="2">DinB family protein</fullName>
    </submittedName>
</protein>
<name>A0A3D4VDN9_9BACT</name>
<comment type="caution">
    <text evidence="2">The sequence shown here is derived from an EMBL/GenBank/DDBJ whole genome shotgun (WGS) entry which is preliminary data.</text>
</comment>
<dbReference type="Pfam" id="PF12867">
    <property type="entry name" value="DinB_2"/>
    <property type="match status" value="1"/>
</dbReference>
<dbReference type="OMA" id="TWVAHDL"/>
<dbReference type="Proteomes" id="UP000264071">
    <property type="component" value="Unassembled WGS sequence"/>
</dbReference>
<evidence type="ECO:0000313" key="2">
    <source>
        <dbReference type="EMBL" id="HCT59231.1"/>
    </source>
</evidence>
<reference evidence="2 3" key="1">
    <citation type="journal article" date="2018" name="Nat. Biotechnol.">
        <title>A standardized bacterial taxonomy based on genome phylogeny substantially revises the tree of life.</title>
        <authorList>
            <person name="Parks D.H."/>
            <person name="Chuvochina M."/>
            <person name="Waite D.W."/>
            <person name="Rinke C."/>
            <person name="Skarshewski A."/>
            <person name="Chaumeil P.A."/>
            <person name="Hugenholtz P."/>
        </authorList>
    </citation>
    <scope>NUCLEOTIDE SEQUENCE [LARGE SCALE GENOMIC DNA]</scope>
    <source>
        <strain evidence="2">UBA8844</strain>
    </source>
</reference>
<dbReference type="Gene3D" id="1.20.120.450">
    <property type="entry name" value="dinb family like domain"/>
    <property type="match status" value="1"/>
</dbReference>
<sequence>MIFSLDEGLAILERTPATLRALLGGLPSAWTQATEGGETWSAFDVIGHLVHGEHDDWVVRARIILAQGEERTFAPYDRLAQFRESEGKTLDRLLDEFAASRAANLAIVRGWALTDAQLSLEGVHPAFGAVTLRQLLATWVAHDLAHLLQVSRTMARQYRDEVGPWREYLSVMRADSRTETT</sequence>
<dbReference type="InterPro" id="IPR034660">
    <property type="entry name" value="DinB/YfiT-like"/>
</dbReference>
<organism evidence="2 3">
    <name type="scientific">Gemmatimonas aurantiaca</name>
    <dbReference type="NCBI Taxonomy" id="173480"/>
    <lineage>
        <taxon>Bacteria</taxon>
        <taxon>Pseudomonadati</taxon>
        <taxon>Gemmatimonadota</taxon>
        <taxon>Gemmatimonadia</taxon>
        <taxon>Gemmatimonadales</taxon>
        <taxon>Gemmatimonadaceae</taxon>
        <taxon>Gemmatimonas</taxon>
    </lineage>
</organism>
<proteinExistence type="predicted"/>
<dbReference type="EMBL" id="DPIY01000012">
    <property type="protein sequence ID" value="HCT59231.1"/>
    <property type="molecule type" value="Genomic_DNA"/>
</dbReference>
<evidence type="ECO:0000259" key="1">
    <source>
        <dbReference type="Pfam" id="PF12867"/>
    </source>
</evidence>